<gene>
    <name evidence="1" type="ORF">C4D60_Mb06t06970</name>
</gene>
<accession>A0A4S8IL60</accession>
<dbReference type="Proteomes" id="UP000317650">
    <property type="component" value="Chromosome 6"/>
</dbReference>
<dbReference type="EMBL" id="PYDT01000009">
    <property type="protein sequence ID" value="THU49193.1"/>
    <property type="molecule type" value="Genomic_DNA"/>
</dbReference>
<reference evidence="1 2" key="1">
    <citation type="journal article" date="2019" name="Nat. Plants">
        <title>Genome sequencing of Musa balbisiana reveals subgenome evolution and function divergence in polyploid bananas.</title>
        <authorList>
            <person name="Yao X."/>
        </authorList>
    </citation>
    <scope>NUCLEOTIDE SEQUENCE [LARGE SCALE GENOMIC DNA]</scope>
    <source>
        <strain evidence="2">cv. DH-PKW</strain>
        <tissue evidence="1">Leaves</tissue>
    </source>
</reference>
<name>A0A4S8IL60_MUSBA</name>
<proteinExistence type="predicted"/>
<evidence type="ECO:0000313" key="1">
    <source>
        <dbReference type="EMBL" id="THU49193.1"/>
    </source>
</evidence>
<comment type="caution">
    <text evidence="1">The sequence shown here is derived from an EMBL/GenBank/DDBJ whole genome shotgun (WGS) entry which is preliminary data.</text>
</comment>
<organism evidence="1 2">
    <name type="scientific">Musa balbisiana</name>
    <name type="common">Banana</name>
    <dbReference type="NCBI Taxonomy" id="52838"/>
    <lineage>
        <taxon>Eukaryota</taxon>
        <taxon>Viridiplantae</taxon>
        <taxon>Streptophyta</taxon>
        <taxon>Embryophyta</taxon>
        <taxon>Tracheophyta</taxon>
        <taxon>Spermatophyta</taxon>
        <taxon>Magnoliopsida</taxon>
        <taxon>Liliopsida</taxon>
        <taxon>Zingiberales</taxon>
        <taxon>Musaceae</taxon>
        <taxon>Musa</taxon>
    </lineage>
</organism>
<evidence type="ECO:0000313" key="2">
    <source>
        <dbReference type="Proteomes" id="UP000317650"/>
    </source>
</evidence>
<protein>
    <submittedName>
        <fullName evidence="1">Uncharacterized protein</fullName>
    </submittedName>
</protein>
<keyword evidence="2" id="KW-1185">Reference proteome</keyword>
<dbReference type="AlphaFoldDB" id="A0A4S8IL60"/>
<sequence length="86" mass="9132">MVSARPFGALNPGEDIAVIHSHEQVAEADVLEQAPIGEVIDDSEAPHRPFSFISIGASQGFDCQHIQAPIRGQSSTFCSKKLAMAA</sequence>